<dbReference type="FunFam" id="2.20.25.30:FF:000002">
    <property type="entry name" value="60S ribosomal protein L37a"/>
    <property type="match status" value="1"/>
</dbReference>
<feature type="compositionally biased region" description="Basic and acidic residues" evidence="11">
    <location>
        <begin position="183"/>
        <end position="199"/>
    </location>
</feature>
<dbReference type="Pfam" id="PF01780">
    <property type="entry name" value="Ribosomal_L37ae"/>
    <property type="match status" value="1"/>
</dbReference>
<dbReference type="NCBIfam" id="TIGR00280">
    <property type="entry name" value="eL43_euk_arch"/>
    <property type="match status" value="1"/>
</dbReference>
<feature type="region of interest" description="Disordered" evidence="11">
    <location>
        <begin position="148"/>
        <end position="291"/>
    </location>
</feature>
<dbReference type="HAMAP" id="MF_00327">
    <property type="entry name" value="Ribosomal_eL43"/>
    <property type="match status" value="1"/>
</dbReference>
<dbReference type="PROSITE" id="PS51192">
    <property type="entry name" value="HELICASE_ATP_BIND_1"/>
    <property type="match status" value="1"/>
</dbReference>
<dbReference type="GO" id="GO:0003735">
    <property type="term" value="F:structural constituent of ribosome"/>
    <property type="evidence" value="ECO:0007669"/>
    <property type="project" value="InterPro"/>
</dbReference>
<evidence type="ECO:0000256" key="6">
    <source>
        <dbReference type="ARBA" id="ARBA00022833"/>
    </source>
</evidence>
<feature type="domain" description="Helicase ATP-binding" evidence="12">
    <location>
        <begin position="658"/>
        <end position="853"/>
    </location>
</feature>
<evidence type="ECO:0000256" key="2">
    <source>
        <dbReference type="ARBA" id="ARBA00008672"/>
    </source>
</evidence>
<dbReference type="SMART" id="SM00490">
    <property type="entry name" value="HELICc"/>
    <property type="match status" value="1"/>
</dbReference>
<dbReference type="GO" id="GO:0080188">
    <property type="term" value="P:gene silencing by siRNA-directed DNA methylation"/>
    <property type="evidence" value="ECO:0007669"/>
    <property type="project" value="InterPro"/>
</dbReference>
<dbReference type="Gene3D" id="2.20.25.30">
    <property type="match status" value="1"/>
</dbReference>
<dbReference type="PANTHER" id="PTHR45821">
    <property type="entry name" value="SNF2 DOMAIN-CONTAINING PROTEIN CLASSY 2-RELATED"/>
    <property type="match status" value="1"/>
</dbReference>
<dbReference type="Gene3D" id="3.40.50.300">
    <property type="entry name" value="P-loop containing nucleotide triphosphate hydrolases"/>
    <property type="match status" value="1"/>
</dbReference>
<dbReference type="Pfam" id="PF00271">
    <property type="entry name" value="Helicase_C"/>
    <property type="match status" value="1"/>
</dbReference>
<evidence type="ECO:0000256" key="8">
    <source>
        <dbReference type="ARBA" id="ARBA00022980"/>
    </source>
</evidence>
<dbReference type="SUPFAM" id="SSF57829">
    <property type="entry name" value="Zn-binding ribosomal proteins"/>
    <property type="match status" value="1"/>
</dbReference>
<feature type="compositionally biased region" description="Acidic residues" evidence="11">
    <location>
        <begin position="375"/>
        <end position="384"/>
    </location>
</feature>
<dbReference type="SUPFAM" id="SSF52540">
    <property type="entry name" value="P-loop containing nucleoside triphosphate hydrolases"/>
    <property type="match status" value="2"/>
</dbReference>
<dbReference type="InterPro" id="IPR000330">
    <property type="entry name" value="SNF2_N"/>
</dbReference>
<keyword evidence="6" id="KW-0862">Zinc</keyword>
<dbReference type="InterPro" id="IPR002674">
    <property type="entry name" value="Ribosomal_eL43"/>
</dbReference>
<dbReference type="InterPro" id="IPR038718">
    <property type="entry name" value="SNF2-like_sf"/>
</dbReference>
<dbReference type="GO" id="GO:0006412">
    <property type="term" value="P:translation"/>
    <property type="evidence" value="ECO:0007669"/>
    <property type="project" value="InterPro"/>
</dbReference>
<comment type="similarity">
    <text evidence="2">Belongs to the eukaryotic ribosomal protein eL43 family.</text>
</comment>
<evidence type="ECO:0000256" key="1">
    <source>
        <dbReference type="ARBA" id="ARBA00004123"/>
    </source>
</evidence>
<dbReference type="Proteomes" id="UP001459277">
    <property type="component" value="Unassembled WGS sequence"/>
</dbReference>
<dbReference type="Gene3D" id="3.40.50.10810">
    <property type="entry name" value="Tandem AAA-ATPase domain"/>
    <property type="match status" value="1"/>
</dbReference>
<evidence type="ECO:0000256" key="11">
    <source>
        <dbReference type="SAM" id="MobiDB-lite"/>
    </source>
</evidence>
<feature type="region of interest" description="Disordered" evidence="11">
    <location>
        <begin position="28"/>
        <end position="51"/>
    </location>
</feature>
<dbReference type="PANTHER" id="PTHR45821:SF5">
    <property type="entry name" value="SNF2 DOMAIN-CONTAINING PROTEIN CLASSY 4"/>
    <property type="match status" value="1"/>
</dbReference>
<comment type="caution">
    <text evidence="14">The sequence shown here is derived from an EMBL/GenBank/DDBJ whole genome shotgun (WGS) entry which is preliminary data.</text>
</comment>
<dbReference type="EMBL" id="JAZDWU010000012">
    <property type="protein sequence ID" value="KAK9984825.1"/>
    <property type="molecule type" value="Genomic_DNA"/>
</dbReference>
<dbReference type="GO" id="GO:0005524">
    <property type="term" value="F:ATP binding"/>
    <property type="evidence" value="ECO:0007669"/>
    <property type="project" value="UniProtKB-KW"/>
</dbReference>
<feature type="compositionally biased region" description="Acidic residues" evidence="11">
    <location>
        <begin position="261"/>
        <end position="274"/>
    </location>
</feature>
<dbReference type="GO" id="GO:0005840">
    <property type="term" value="C:ribosome"/>
    <property type="evidence" value="ECO:0007669"/>
    <property type="project" value="UniProtKB-KW"/>
</dbReference>
<evidence type="ECO:0000313" key="15">
    <source>
        <dbReference type="Proteomes" id="UP001459277"/>
    </source>
</evidence>
<proteinExistence type="inferred from homology"/>
<dbReference type="InterPro" id="IPR011331">
    <property type="entry name" value="Ribosomal_eL37/eL43"/>
</dbReference>
<evidence type="ECO:0000313" key="14">
    <source>
        <dbReference type="EMBL" id="KAK9984825.1"/>
    </source>
</evidence>
<dbReference type="CDD" id="cd18007">
    <property type="entry name" value="DEXHc_ATRX-like"/>
    <property type="match status" value="1"/>
</dbReference>
<evidence type="ECO:0000259" key="13">
    <source>
        <dbReference type="PROSITE" id="PS51194"/>
    </source>
</evidence>
<dbReference type="InterPro" id="IPR014001">
    <property type="entry name" value="Helicase_ATP-bd"/>
</dbReference>
<evidence type="ECO:0000256" key="10">
    <source>
        <dbReference type="ARBA" id="ARBA00023274"/>
    </source>
</evidence>
<keyword evidence="9" id="KW-0539">Nucleus</keyword>
<keyword evidence="3" id="KW-0547">Nucleotide-binding</keyword>
<accession>A0AAW2BLB8</accession>
<dbReference type="InterPro" id="IPR001650">
    <property type="entry name" value="Helicase_C-like"/>
</dbReference>
<feature type="domain" description="Helicase C-terminal" evidence="13">
    <location>
        <begin position="983"/>
        <end position="1143"/>
    </location>
</feature>
<dbReference type="CDD" id="cd18793">
    <property type="entry name" value="SF2_C_SNF"/>
    <property type="match status" value="1"/>
</dbReference>
<reference evidence="14 15" key="1">
    <citation type="submission" date="2024-01" db="EMBL/GenBank/DDBJ databases">
        <title>A telomere-to-telomere, gap-free genome of sweet tea (Lithocarpus litseifolius).</title>
        <authorList>
            <person name="Zhou J."/>
        </authorList>
    </citation>
    <scope>NUCLEOTIDE SEQUENCE [LARGE SCALE GENOMIC DNA]</scope>
    <source>
        <strain evidence="14">Zhou-2022a</strain>
        <tissue evidence="14">Leaf</tissue>
    </source>
</reference>
<sequence>MDYSLPIASRTRQGRAQFYEDCIVEKKKKKGRKESNGVDLAGSSRPHRVDGVKGYERLGSESESFAVSDSSVEEIDVDDCGEEGDELMDFVGNGSLKLKNKGNLSKGFEGMANVDEIMLDDSDDEVVILGEGRYLLGEEREEDVICIDVDEEDDMSEKDVTESGELNSDWRWGNDEPVSLKKGKGETRSLNIDERKSSEDGDGCGDAVFDDSCDAVDLGGFDSSLESSSGEEDKDDEDDQEYEVEKLETCASLEQLSSDNGGEEEEKGEDAEEFEVVKRGSHGRGRPKGVDVGLKRRKYGLEMLVDVENDEDNCVARRTRSCFVSKLGKKKMKLGTLSHPLCVDEEEVESSSGHDDSDDGADDVGSGGVKAGSNDESEGYSSDDETGHGGEIKSVSASEKFKTNRGNIDACERNLHGKDKGKLKIPIKGNRIRLSKNCNVLTILADSILEKGDRLEELVSFRDESNPPVDEISLPLKFTFGIQGSDPPEKSEEEKEMDKLWADMELALRSSEIGYVDAAEVEDEDSLLLEDEVDRATLCHQGYHQLILDEEVGLRCEFCPHVQLEIKYIVPDFSRNPFRKSDRRDSGAMNNSIVDELRSQDWCGDSLSNCDPQLRAEGTAWDIIPGIKNSLYPHQCEGFEFIWKNIAGGIHLQKLKHQTTCTGGSGCIISHAPGTGKTRLTIVFLQTYMKLHPTCRPVIVAPRSMLLTWEEEFRKWDFDIPFHNLNKNELSGKEKLRQDGHMNLSVIRMVKLYSWKKDRSILGISYTLFEKLAGEVNKKGKVRTEQDNHFRKILLEVPGIVVLDEGHVARNPDSRILQALSNIKTDKRIILSGTPFQNNFYELYNTLCLARPVFEDKEGKWLSLTSSITKVTDDRLKYEKLKKVRDMIQPFVHVHKGFILQEKLPGLRDSLVILQPSQLQKSLFEELRDHFVRSNFKFDHYESLISLHPSLLLQCGDDSFPSDKQKLEKSNLEAGVKAKFLIELIRLSEAVNEKVLVFSQFLEPLAFIKDQLKYHFNWNEGKEMLYMDGKHSMEQRQSSINVFNDPTSEARVLLASIKASREGINLVGASRVVLLDVVWNPSVERQAICRAYRIGQKKVVYIYHLIASGAREEAKYYRQTEKDLLSELVFCSSGRGCDQQKISRTVSDDKILEEMVQHDKLKYMFEKIAYQQKESKLIETYSWLEKEPTKRTKKAGIVGKYGTRYGASLRKQIKKMEVSQHSKYFCEFCGKFAVKRKAVGIWGCKDCGKVKAGGAYTLNTASAVTVRSTIRRLRDQTEN</sequence>
<dbReference type="AlphaFoldDB" id="A0AAW2BLB8"/>
<evidence type="ECO:0000256" key="5">
    <source>
        <dbReference type="ARBA" id="ARBA00022806"/>
    </source>
</evidence>
<organism evidence="14 15">
    <name type="scientific">Lithocarpus litseifolius</name>
    <dbReference type="NCBI Taxonomy" id="425828"/>
    <lineage>
        <taxon>Eukaryota</taxon>
        <taxon>Viridiplantae</taxon>
        <taxon>Streptophyta</taxon>
        <taxon>Embryophyta</taxon>
        <taxon>Tracheophyta</taxon>
        <taxon>Spermatophyta</taxon>
        <taxon>Magnoliopsida</taxon>
        <taxon>eudicotyledons</taxon>
        <taxon>Gunneridae</taxon>
        <taxon>Pentapetalae</taxon>
        <taxon>rosids</taxon>
        <taxon>fabids</taxon>
        <taxon>Fagales</taxon>
        <taxon>Fagaceae</taxon>
        <taxon>Lithocarpus</taxon>
    </lineage>
</organism>
<dbReference type="GO" id="GO:0004386">
    <property type="term" value="F:helicase activity"/>
    <property type="evidence" value="ECO:0007669"/>
    <property type="project" value="UniProtKB-KW"/>
</dbReference>
<gene>
    <name evidence="14" type="ORF">SO802_034350</name>
</gene>
<keyword evidence="5" id="KW-0347">Helicase</keyword>
<keyword evidence="4" id="KW-0378">Hydrolase</keyword>
<keyword evidence="8" id="KW-0689">Ribosomal protein</keyword>
<dbReference type="PROSITE" id="PS51194">
    <property type="entry name" value="HELICASE_CTER"/>
    <property type="match status" value="1"/>
</dbReference>
<evidence type="ECO:0000256" key="9">
    <source>
        <dbReference type="ARBA" id="ARBA00023242"/>
    </source>
</evidence>
<dbReference type="GO" id="GO:1990904">
    <property type="term" value="C:ribonucleoprotein complex"/>
    <property type="evidence" value="ECO:0007669"/>
    <property type="project" value="UniProtKB-KW"/>
</dbReference>
<evidence type="ECO:0000256" key="4">
    <source>
        <dbReference type="ARBA" id="ARBA00022801"/>
    </source>
</evidence>
<keyword evidence="10" id="KW-0687">Ribonucleoprotein</keyword>
<dbReference type="InterPro" id="IPR011332">
    <property type="entry name" value="Ribosomal_zn-bd"/>
</dbReference>
<dbReference type="GO" id="GO:0016787">
    <property type="term" value="F:hydrolase activity"/>
    <property type="evidence" value="ECO:0007669"/>
    <property type="project" value="UniProtKB-KW"/>
</dbReference>
<feature type="compositionally biased region" description="Acidic residues" evidence="11">
    <location>
        <begin position="200"/>
        <end position="214"/>
    </location>
</feature>
<feature type="region of interest" description="Disordered" evidence="11">
    <location>
        <begin position="344"/>
        <end position="400"/>
    </location>
</feature>
<evidence type="ECO:0000256" key="3">
    <source>
        <dbReference type="ARBA" id="ARBA00022741"/>
    </source>
</evidence>
<dbReference type="InterPro" id="IPR044567">
    <property type="entry name" value="CLSY/DRD1"/>
</dbReference>
<dbReference type="GO" id="GO:0005634">
    <property type="term" value="C:nucleus"/>
    <property type="evidence" value="ECO:0007669"/>
    <property type="project" value="UniProtKB-SubCell"/>
</dbReference>
<name>A0AAW2BLB8_9ROSI</name>
<feature type="compositionally biased region" description="Acidic residues" evidence="11">
    <location>
        <begin position="229"/>
        <end position="242"/>
    </location>
</feature>
<keyword evidence="15" id="KW-1185">Reference proteome</keyword>
<comment type="subcellular location">
    <subcellularLocation>
        <location evidence="1">Nucleus</location>
    </subcellularLocation>
</comment>
<keyword evidence="7" id="KW-0067">ATP-binding</keyword>
<dbReference type="InterPro" id="IPR027417">
    <property type="entry name" value="P-loop_NTPase"/>
</dbReference>
<dbReference type="SMART" id="SM00487">
    <property type="entry name" value="DEXDc"/>
    <property type="match status" value="1"/>
</dbReference>
<evidence type="ECO:0000259" key="12">
    <source>
        <dbReference type="PROSITE" id="PS51192"/>
    </source>
</evidence>
<dbReference type="Pfam" id="PF00176">
    <property type="entry name" value="SNF2-rel_dom"/>
    <property type="match status" value="1"/>
</dbReference>
<dbReference type="InterPro" id="IPR049730">
    <property type="entry name" value="SNF2/RAD54-like_C"/>
</dbReference>
<evidence type="ECO:0000256" key="7">
    <source>
        <dbReference type="ARBA" id="ARBA00022840"/>
    </source>
</evidence>
<protein>
    <submittedName>
        <fullName evidence="14">Uncharacterized protein</fullName>
    </submittedName>
</protein>